<keyword evidence="2" id="KW-1185">Reference proteome</keyword>
<proteinExistence type="predicted"/>
<evidence type="ECO:0000313" key="2">
    <source>
        <dbReference type="Proteomes" id="UP001459277"/>
    </source>
</evidence>
<dbReference type="SUPFAM" id="SSF81383">
    <property type="entry name" value="F-box domain"/>
    <property type="match status" value="1"/>
</dbReference>
<dbReference type="InterPro" id="IPR036047">
    <property type="entry name" value="F-box-like_dom_sf"/>
</dbReference>
<sequence>MRASNGRQATTIWTGSARCVALALTPLSHRDETPTKTIFVVVANAFFRFVKSGIDIIIICMHASKRKQTRNSPSTSDIISNLPSNIIENILPLRVRDAVKTSVLSTEWRCNWVTLPQLVFDESFCPNYPANQARRTELFKTIYHSGPILKFTSLSIPGLQSCPEINHLISFLARSNMDFTLKG</sequence>
<dbReference type="EMBL" id="JAZDWU010000004">
    <property type="protein sequence ID" value="KAL0004796.1"/>
    <property type="molecule type" value="Genomic_DNA"/>
</dbReference>
<reference evidence="1 2" key="1">
    <citation type="submission" date="2024-01" db="EMBL/GenBank/DDBJ databases">
        <title>A telomere-to-telomere, gap-free genome of sweet tea (Lithocarpus litseifolius).</title>
        <authorList>
            <person name="Zhou J."/>
        </authorList>
    </citation>
    <scope>NUCLEOTIDE SEQUENCE [LARGE SCALE GENOMIC DNA]</scope>
    <source>
        <strain evidence="1">Zhou-2022a</strain>
        <tissue evidence="1">Leaf</tissue>
    </source>
</reference>
<accession>A0AAW2D390</accession>
<organism evidence="1 2">
    <name type="scientific">Lithocarpus litseifolius</name>
    <dbReference type="NCBI Taxonomy" id="425828"/>
    <lineage>
        <taxon>Eukaryota</taxon>
        <taxon>Viridiplantae</taxon>
        <taxon>Streptophyta</taxon>
        <taxon>Embryophyta</taxon>
        <taxon>Tracheophyta</taxon>
        <taxon>Spermatophyta</taxon>
        <taxon>Magnoliopsida</taxon>
        <taxon>eudicotyledons</taxon>
        <taxon>Gunneridae</taxon>
        <taxon>Pentapetalae</taxon>
        <taxon>rosids</taxon>
        <taxon>fabids</taxon>
        <taxon>Fagales</taxon>
        <taxon>Fagaceae</taxon>
        <taxon>Lithocarpus</taxon>
    </lineage>
</organism>
<dbReference type="AlphaFoldDB" id="A0AAW2D390"/>
<dbReference type="PANTHER" id="PTHR31639:SF237">
    <property type="entry name" value="F-BOX DOMAIN-CONTAINING PROTEIN"/>
    <property type="match status" value="1"/>
</dbReference>
<dbReference type="PANTHER" id="PTHR31639">
    <property type="entry name" value="F-BOX PROTEIN-LIKE"/>
    <property type="match status" value="1"/>
</dbReference>
<name>A0AAW2D390_9ROSI</name>
<protein>
    <recommendedName>
        <fullName evidence="3">F-box domain-containing protein</fullName>
    </recommendedName>
</protein>
<evidence type="ECO:0000313" key="1">
    <source>
        <dbReference type="EMBL" id="KAL0004796.1"/>
    </source>
</evidence>
<dbReference type="Proteomes" id="UP001459277">
    <property type="component" value="Unassembled WGS sequence"/>
</dbReference>
<evidence type="ECO:0008006" key="3">
    <source>
        <dbReference type="Google" id="ProtNLM"/>
    </source>
</evidence>
<gene>
    <name evidence="1" type="ORF">SO802_012357</name>
</gene>
<comment type="caution">
    <text evidence="1">The sequence shown here is derived from an EMBL/GenBank/DDBJ whole genome shotgun (WGS) entry which is preliminary data.</text>
</comment>